<proteinExistence type="predicted"/>
<comment type="caution">
    <text evidence="1">The sequence shown here is derived from an EMBL/GenBank/DDBJ whole genome shotgun (WGS) entry which is preliminary data.</text>
</comment>
<sequence length="106" mass="11406">MAHRSGGKYAGSHSTLMNSATTIADFLERNGDIRRISLGLIRNHSGGGGARVLKMLDDTGCVLLVVSQGGSVQQIRIYSDNSQKVKDGLAKYARGIGWKVRFGSRI</sequence>
<dbReference type="STRING" id="1802620.A3D91_03960"/>
<evidence type="ECO:0000313" key="1">
    <source>
        <dbReference type="EMBL" id="OGC53913.1"/>
    </source>
</evidence>
<evidence type="ECO:0000313" key="2">
    <source>
        <dbReference type="Proteomes" id="UP000178127"/>
    </source>
</evidence>
<dbReference type="AlphaFoldDB" id="A0A1F4VB57"/>
<dbReference type="Pfam" id="PF09876">
    <property type="entry name" value="DUF2103"/>
    <property type="match status" value="1"/>
</dbReference>
<dbReference type="InterPro" id="IPR018664">
    <property type="entry name" value="DUF2103_metal-binding"/>
</dbReference>
<organism evidence="1 2">
    <name type="scientific">candidate division WWE3 bacterium RIFCSPHIGHO2_02_FULL_38_14</name>
    <dbReference type="NCBI Taxonomy" id="1802620"/>
    <lineage>
        <taxon>Bacteria</taxon>
        <taxon>Katanobacteria</taxon>
    </lineage>
</organism>
<dbReference type="Proteomes" id="UP000178127">
    <property type="component" value="Unassembled WGS sequence"/>
</dbReference>
<dbReference type="EMBL" id="MEVD01000007">
    <property type="protein sequence ID" value="OGC53913.1"/>
    <property type="molecule type" value="Genomic_DNA"/>
</dbReference>
<accession>A0A1F4VB57</accession>
<protein>
    <submittedName>
        <fullName evidence="1">Uncharacterized protein</fullName>
    </submittedName>
</protein>
<name>A0A1F4VB57_UNCKA</name>
<gene>
    <name evidence="1" type="ORF">A3D91_03960</name>
</gene>
<reference evidence="1 2" key="1">
    <citation type="journal article" date="2016" name="Nat. Commun.">
        <title>Thousands of microbial genomes shed light on interconnected biogeochemical processes in an aquifer system.</title>
        <authorList>
            <person name="Anantharaman K."/>
            <person name="Brown C.T."/>
            <person name="Hug L.A."/>
            <person name="Sharon I."/>
            <person name="Castelle C.J."/>
            <person name="Probst A.J."/>
            <person name="Thomas B.C."/>
            <person name="Singh A."/>
            <person name="Wilkins M.J."/>
            <person name="Karaoz U."/>
            <person name="Brodie E.L."/>
            <person name="Williams K.H."/>
            <person name="Hubbard S.S."/>
            <person name="Banfield J.F."/>
        </authorList>
    </citation>
    <scope>NUCLEOTIDE SEQUENCE [LARGE SCALE GENOMIC DNA]</scope>
</reference>